<feature type="domain" description="FtsK" evidence="6">
    <location>
        <begin position="461"/>
        <end position="668"/>
    </location>
</feature>
<evidence type="ECO:0000313" key="8">
    <source>
        <dbReference type="EMBL" id="SIS34223.1"/>
    </source>
</evidence>
<dbReference type="InterPro" id="IPR011604">
    <property type="entry name" value="PDDEXK-like_dom_sf"/>
</dbReference>
<dbReference type="InterPro" id="IPR038726">
    <property type="entry name" value="PDDEXK_AddAB-type"/>
</dbReference>
<dbReference type="InterPro" id="IPR050206">
    <property type="entry name" value="FtsK/SpoIIIE/SftA"/>
</dbReference>
<keyword evidence="2 5" id="KW-0547">Nucleotide-binding</keyword>
<dbReference type="Gene3D" id="3.40.50.300">
    <property type="entry name" value="P-loop containing nucleotide triphosphate hydrolases"/>
    <property type="match status" value="2"/>
</dbReference>
<gene>
    <name evidence="7" type="ORF">EG359_17270</name>
    <name evidence="8" type="ORF">SAMN05421768_103652</name>
</gene>
<keyword evidence="10" id="KW-1185">Reference proteome</keyword>
<dbReference type="GO" id="GO:0005524">
    <property type="term" value="F:ATP binding"/>
    <property type="evidence" value="ECO:0007669"/>
    <property type="project" value="UniProtKB-UniRule"/>
</dbReference>
<comment type="similarity">
    <text evidence="1">Belongs to the FtsK/SpoIIIE/SftA family.</text>
</comment>
<proteinExistence type="inferred from homology"/>
<dbReference type="Pfam" id="PF17854">
    <property type="entry name" value="FtsK_alpha"/>
    <property type="match status" value="1"/>
</dbReference>
<dbReference type="GO" id="GO:0003677">
    <property type="term" value="F:DNA binding"/>
    <property type="evidence" value="ECO:0007669"/>
    <property type="project" value="UniProtKB-KW"/>
</dbReference>
<dbReference type="Gene3D" id="3.30.980.40">
    <property type="match status" value="1"/>
</dbReference>
<protein>
    <submittedName>
        <fullName evidence="8">PD-(D/E)XK nuclease superfamily protein</fullName>
    </submittedName>
</protein>
<dbReference type="EMBL" id="CP033926">
    <property type="protein sequence ID" value="AZB01255.1"/>
    <property type="molecule type" value="Genomic_DNA"/>
</dbReference>
<dbReference type="Gene3D" id="3.90.320.10">
    <property type="match status" value="1"/>
</dbReference>
<dbReference type="InterPro" id="IPR041027">
    <property type="entry name" value="FtsK_alpha"/>
</dbReference>
<evidence type="ECO:0000313" key="10">
    <source>
        <dbReference type="Proteomes" id="UP000279541"/>
    </source>
</evidence>
<dbReference type="AlphaFoldDB" id="A0A1N7IAZ7"/>
<evidence type="ECO:0000256" key="1">
    <source>
        <dbReference type="ARBA" id="ARBA00006474"/>
    </source>
</evidence>
<reference evidence="7 10" key="2">
    <citation type="submission" date="2018-11" db="EMBL/GenBank/DDBJ databases">
        <title>Proposal to divide the Flavobacteriaceae and reorganize its genera based on Amino Acid Identity values calculated from whole genome sequences.</title>
        <authorList>
            <person name="Nicholson A.C."/>
            <person name="Gulvik C.A."/>
            <person name="Whitney A.M."/>
            <person name="Humrighouse B.W."/>
            <person name="Bell M."/>
            <person name="Holmes B."/>
            <person name="Steigerwalt A.G."/>
            <person name="Villarma A."/>
            <person name="Sheth M."/>
            <person name="Batra D."/>
            <person name="Pryor J."/>
            <person name="Bernardet J.-F."/>
            <person name="Hugo C."/>
            <person name="Kampfer P."/>
            <person name="Newman J."/>
            <person name="McQuiston J.R."/>
        </authorList>
    </citation>
    <scope>NUCLEOTIDE SEQUENCE [LARGE SCALE GENOMIC DNA]</scope>
    <source>
        <strain evidence="7 10">DSM 16927</strain>
    </source>
</reference>
<dbReference type="InterPro" id="IPR027417">
    <property type="entry name" value="P-loop_NTPase"/>
</dbReference>
<dbReference type="EMBL" id="FTNZ01000003">
    <property type="protein sequence ID" value="SIS34223.1"/>
    <property type="molecule type" value="Genomic_DNA"/>
</dbReference>
<evidence type="ECO:0000256" key="2">
    <source>
        <dbReference type="ARBA" id="ARBA00022741"/>
    </source>
</evidence>
<evidence type="ECO:0000256" key="5">
    <source>
        <dbReference type="PROSITE-ProRule" id="PRU00289"/>
    </source>
</evidence>
<evidence type="ECO:0000256" key="3">
    <source>
        <dbReference type="ARBA" id="ARBA00022840"/>
    </source>
</evidence>
<evidence type="ECO:0000256" key="4">
    <source>
        <dbReference type="ARBA" id="ARBA00023125"/>
    </source>
</evidence>
<dbReference type="Pfam" id="PF01580">
    <property type="entry name" value="FtsK_SpoIIIE"/>
    <property type="match status" value="1"/>
</dbReference>
<evidence type="ECO:0000313" key="7">
    <source>
        <dbReference type="EMBL" id="AZB01255.1"/>
    </source>
</evidence>
<sequence>MSIYKTYSPEQLEELSSNYIIKSWSFSKVAQFSRNEKGFEMIHIYGYNTKKSATTLSGNAYHEISHYWKAKQKGITLSLPELEKIAFEYIDNIDANKWKIQKTTPTIAEAKKKCTKTTTALLNNFYQEKEVYEDHIHKVLDVEIRFTDYLTINGVDIPIPCTVIIDLVIEDHDGKIIIIDHKSRNAFSSEEELSLSIGKQAMTYVKAYEAYTGVIVDEVWFCENKYSKNQQGGSQLNMFRVILDNDTRRLYEALLYEPLKRMIEAVSDPDYVYLINDSDNLIDRAELYEFWAKTLIAEINEFDIDEIEVNKDLVEKRLRKIRDSSTKSITPKVIKQFKTNAASFIKYDLSTTDMKPQEKVEHILKTFGIQTEVAHTFNGFSSNTFLLDVSAGTKIASIQGHKLDIANALNVANVRIPKDLKVHDGKSYLQIETAKKRDRDLLWDAKELIGQKIPIGKDNFEQTLYWDLDKQSTPFLLVCGASGSGKSAELISIIEYARLIPEVDQIIILDPKYEFLDYSSIEKVEVYNEIISIETKVQNLVEEMNLLIKNGKQKKILIVFDEFADAVASSRKGKDLDIHDMVQIGNYRPTKGPLGFPIPGAPKFQRQKVGELKSLEENMRIIKQKGRSVGFRGVDATQRASAKVITGDAKVNYSLMICFRVPKEIDSRVVIDDAGAETLAGMGDGLLKTPESSDLIRFQSFYKPKEITT</sequence>
<keyword evidence="4" id="KW-0238">DNA-binding</keyword>
<reference evidence="8 9" key="1">
    <citation type="submission" date="2017-01" db="EMBL/GenBank/DDBJ databases">
        <authorList>
            <person name="Mah S.A."/>
            <person name="Swanson W.J."/>
            <person name="Moy G.W."/>
            <person name="Vacquier V.D."/>
        </authorList>
    </citation>
    <scope>NUCLEOTIDE SEQUENCE [LARGE SCALE GENOMIC DNA]</scope>
    <source>
        <strain evidence="8 9">DSM 16927</strain>
    </source>
</reference>
<dbReference type="PANTHER" id="PTHR22683:SF41">
    <property type="entry name" value="DNA TRANSLOCASE FTSK"/>
    <property type="match status" value="1"/>
</dbReference>
<evidence type="ECO:0000313" key="9">
    <source>
        <dbReference type="Proteomes" id="UP000186106"/>
    </source>
</evidence>
<organism evidence="8 9">
    <name type="scientific">Chryseobacterium joostei</name>
    <dbReference type="NCBI Taxonomy" id="112234"/>
    <lineage>
        <taxon>Bacteria</taxon>
        <taxon>Pseudomonadati</taxon>
        <taxon>Bacteroidota</taxon>
        <taxon>Flavobacteriia</taxon>
        <taxon>Flavobacteriales</taxon>
        <taxon>Weeksellaceae</taxon>
        <taxon>Chryseobacterium group</taxon>
        <taxon>Chryseobacterium</taxon>
    </lineage>
</organism>
<dbReference type="Proteomes" id="UP000279541">
    <property type="component" value="Chromosome"/>
</dbReference>
<dbReference type="RefSeq" id="WP_076353325.1">
    <property type="nucleotide sequence ID" value="NZ_CP033926.1"/>
</dbReference>
<keyword evidence="3 5" id="KW-0067">ATP-binding</keyword>
<dbReference type="STRING" id="112234.SAMN05421768_103652"/>
<evidence type="ECO:0000259" key="6">
    <source>
        <dbReference type="PROSITE" id="PS50901"/>
    </source>
</evidence>
<accession>A0A1N7IAZ7</accession>
<dbReference type="PANTHER" id="PTHR22683">
    <property type="entry name" value="SPORULATION PROTEIN RELATED"/>
    <property type="match status" value="1"/>
</dbReference>
<dbReference type="OrthoDB" id="1273866at2"/>
<feature type="binding site" evidence="5">
    <location>
        <begin position="480"/>
        <end position="487"/>
    </location>
    <ligand>
        <name>ATP</name>
        <dbReference type="ChEBI" id="CHEBI:30616"/>
    </ligand>
</feature>
<name>A0A1N7IAZ7_9FLAO</name>
<dbReference type="Pfam" id="PF12705">
    <property type="entry name" value="PDDEXK_1"/>
    <property type="match status" value="1"/>
</dbReference>
<dbReference type="KEGG" id="cjt:EG359_17270"/>
<dbReference type="PROSITE" id="PS50901">
    <property type="entry name" value="FTSK"/>
    <property type="match status" value="1"/>
</dbReference>
<dbReference type="SUPFAM" id="SSF52540">
    <property type="entry name" value="P-loop containing nucleoside triphosphate hydrolases"/>
    <property type="match status" value="1"/>
</dbReference>
<dbReference type="InterPro" id="IPR002543">
    <property type="entry name" value="FtsK_dom"/>
</dbReference>
<dbReference type="Proteomes" id="UP000186106">
    <property type="component" value="Unassembled WGS sequence"/>
</dbReference>